<dbReference type="GO" id="GO:0022904">
    <property type="term" value="P:respiratory electron transport chain"/>
    <property type="evidence" value="ECO:0007669"/>
    <property type="project" value="InterPro"/>
</dbReference>
<sequence length="192" mass="22062">MIHTQPKKPRQRYDGMTLALHWITAASVIILFASAHIWEWLERGTPLRKGLQSVHISCGIVLALVMVVRPVWRLMSQRSPRYAMPAAAVSRPAKFLSHCVHGALYLLLFTQIVLGFMFRWAQQEPFGFFGLFDLSGWVHVDPLLKHALGELHNNVAWALIILAAFHALAALFHHYFLRDNVLRRMLPVHLFR</sequence>
<keyword evidence="3" id="KW-0813">Transport</keyword>
<dbReference type="InterPro" id="IPR052168">
    <property type="entry name" value="Cytochrome_b561_oxidase"/>
</dbReference>
<accession>A0A0H3KZG5</accession>
<evidence type="ECO:0000256" key="6">
    <source>
        <dbReference type="ARBA" id="ARBA00022692"/>
    </source>
</evidence>
<feature type="domain" description="Cytochrome b561 bacterial/Ni-hydrogenase" evidence="14">
    <location>
        <begin position="12"/>
        <end position="187"/>
    </location>
</feature>
<dbReference type="Gene3D" id="1.20.950.20">
    <property type="entry name" value="Transmembrane di-heme cytochromes, Chain C"/>
    <property type="match status" value="1"/>
</dbReference>
<dbReference type="eggNOG" id="COG3038">
    <property type="taxonomic scope" value="Bacteria"/>
</dbReference>
<dbReference type="GO" id="GO:0009055">
    <property type="term" value="F:electron transfer activity"/>
    <property type="evidence" value="ECO:0007669"/>
    <property type="project" value="InterPro"/>
</dbReference>
<comment type="cofactor">
    <cofactor evidence="1">
        <name>heme b</name>
        <dbReference type="ChEBI" id="CHEBI:60344"/>
    </cofactor>
</comment>
<evidence type="ECO:0000256" key="13">
    <source>
        <dbReference type="SAM" id="Phobius"/>
    </source>
</evidence>
<keyword evidence="7" id="KW-0479">Metal-binding</keyword>
<dbReference type="InterPro" id="IPR011577">
    <property type="entry name" value="Cyt_b561_bac/Ni-Hgenase"/>
</dbReference>
<proteinExistence type="inferred from homology"/>
<evidence type="ECO:0000256" key="4">
    <source>
        <dbReference type="ARBA" id="ARBA00022475"/>
    </source>
</evidence>
<evidence type="ECO:0000259" key="14">
    <source>
        <dbReference type="Pfam" id="PF01292"/>
    </source>
</evidence>
<keyword evidence="11 13" id="KW-0472">Membrane</keyword>
<evidence type="ECO:0000256" key="2">
    <source>
        <dbReference type="ARBA" id="ARBA00004651"/>
    </source>
</evidence>
<evidence type="ECO:0000256" key="7">
    <source>
        <dbReference type="ARBA" id="ARBA00022723"/>
    </source>
</evidence>
<comment type="subcellular location">
    <subcellularLocation>
        <location evidence="2">Cell membrane</location>
        <topology evidence="2">Multi-pass membrane protein</topology>
    </subcellularLocation>
</comment>
<evidence type="ECO:0000313" key="16">
    <source>
        <dbReference type="Proteomes" id="UP000006690"/>
    </source>
</evidence>
<name>A0A0H3KZG5_PANAA</name>
<evidence type="ECO:0000256" key="12">
    <source>
        <dbReference type="ARBA" id="ARBA00037975"/>
    </source>
</evidence>
<protein>
    <submittedName>
        <fullName evidence="15">Cytochrome b561 2 YceJ</fullName>
    </submittedName>
</protein>
<keyword evidence="5" id="KW-0349">Heme</keyword>
<dbReference type="PANTHER" id="PTHR30529">
    <property type="entry name" value="CYTOCHROME B561"/>
    <property type="match status" value="1"/>
</dbReference>
<dbReference type="KEGG" id="paj:PAJ_0960"/>
<keyword evidence="8" id="KW-0249">Electron transport</keyword>
<dbReference type="GO" id="GO:0005886">
    <property type="term" value="C:plasma membrane"/>
    <property type="evidence" value="ECO:0007669"/>
    <property type="project" value="UniProtKB-SubCell"/>
</dbReference>
<keyword evidence="4" id="KW-1003">Cell membrane</keyword>
<keyword evidence="10" id="KW-0408">Iron</keyword>
<dbReference type="HOGENOM" id="CLU_095321_3_0_6"/>
<reference evidence="16" key="1">
    <citation type="journal article" date="2012" name="Appl. Microbiol. Biotechnol.">
        <title>The complete genome sequence of Pantoea ananatis AJ13355, an organism with great biotechnological potential.</title>
        <authorList>
            <person name="Hara Y."/>
            <person name="Kadotani N."/>
            <person name="Izui H."/>
            <person name="Katashkina J.I."/>
            <person name="Kuvaeva T.M."/>
            <person name="Andreeva I.G."/>
            <person name="Golubeva L.I."/>
            <person name="Malko D.B."/>
            <person name="Makeev V.J."/>
            <person name="Mashko S.V."/>
            <person name="Kozlov Y.I."/>
        </authorList>
    </citation>
    <scope>NUCLEOTIDE SEQUENCE [LARGE SCALE GENOMIC DNA]</scope>
    <source>
        <strain evidence="16">AJ13355</strain>
    </source>
</reference>
<evidence type="ECO:0000256" key="10">
    <source>
        <dbReference type="ARBA" id="ARBA00023004"/>
    </source>
</evidence>
<evidence type="ECO:0000256" key="3">
    <source>
        <dbReference type="ARBA" id="ARBA00022448"/>
    </source>
</evidence>
<dbReference type="AlphaFoldDB" id="A0A0H3KZG5"/>
<dbReference type="Proteomes" id="UP000006690">
    <property type="component" value="Chromosome"/>
</dbReference>
<feature type="transmembrane region" description="Helical" evidence="13">
    <location>
        <begin position="53"/>
        <end position="72"/>
    </location>
</feature>
<dbReference type="EMBL" id="AP012032">
    <property type="protein sequence ID" value="BAK11040.1"/>
    <property type="molecule type" value="Genomic_DNA"/>
</dbReference>
<feature type="transmembrane region" description="Helical" evidence="13">
    <location>
        <begin position="103"/>
        <end position="121"/>
    </location>
</feature>
<dbReference type="RefSeq" id="WP_014593537.1">
    <property type="nucleotide sequence ID" value="NC_017531.2"/>
</dbReference>
<evidence type="ECO:0000256" key="9">
    <source>
        <dbReference type="ARBA" id="ARBA00022989"/>
    </source>
</evidence>
<evidence type="ECO:0000256" key="8">
    <source>
        <dbReference type="ARBA" id="ARBA00022982"/>
    </source>
</evidence>
<gene>
    <name evidence="15" type="primary">yceJ</name>
    <name evidence="15" type="ordered locus">PAJ_0960</name>
</gene>
<dbReference type="PANTHER" id="PTHR30529:SF1">
    <property type="entry name" value="CYTOCHROME B561 HOMOLOG 2"/>
    <property type="match status" value="1"/>
</dbReference>
<dbReference type="GO" id="GO:0020037">
    <property type="term" value="F:heme binding"/>
    <property type="evidence" value="ECO:0007669"/>
    <property type="project" value="TreeGrafter"/>
</dbReference>
<evidence type="ECO:0000256" key="1">
    <source>
        <dbReference type="ARBA" id="ARBA00001970"/>
    </source>
</evidence>
<dbReference type="OrthoDB" id="8589936at2"/>
<dbReference type="Pfam" id="PF01292">
    <property type="entry name" value="Ni_hydr_CYTB"/>
    <property type="match status" value="1"/>
</dbReference>
<evidence type="ECO:0000256" key="11">
    <source>
        <dbReference type="ARBA" id="ARBA00023136"/>
    </source>
</evidence>
<dbReference type="GO" id="GO:0046872">
    <property type="term" value="F:metal ion binding"/>
    <property type="evidence" value="ECO:0007669"/>
    <property type="project" value="UniProtKB-KW"/>
</dbReference>
<keyword evidence="9 13" id="KW-1133">Transmembrane helix</keyword>
<keyword evidence="6 13" id="KW-0812">Transmembrane</keyword>
<comment type="similarity">
    <text evidence="12">Belongs to the cytochrome b561 family.</text>
</comment>
<dbReference type="PATRIC" id="fig|932677.3.peg.1098"/>
<feature type="transmembrane region" description="Helical" evidence="13">
    <location>
        <begin position="155"/>
        <end position="177"/>
    </location>
</feature>
<dbReference type="InterPro" id="IPR016174">
    <property type="entry name" value="Di-haem_cyt_TM"/>
</dbReference>
<organism evidence="15 16">
    <name type="scientific">Pantoea ananatis (strain AJ13355)</name>
    <dbReference type="NCBI Taxonomy" id="932677"/>
    <lineage>
        <taxon>Bacteria</taxon>
        <taxon>Pseudomonadati</taxon>
        <taxon>Pseudomonadota</taxon>
        <taxon>Gammaproteobacteria</taxon>
        <taxon>Enterobacterales</taxon>
        <taxon>Erwiniaceae</taxon>
        <taxon>Pantoea</taxon>
    </lineage>
</organism>
<evidence type="ECO:0000313" key="15">
    <source>
        <dbReference type="EMBL" id="BAK11040.1"/>
    </source>
</evidence>
<feature type="transmembrane region" description="Helical" evidence="13">
    <location>
        <begin position="20"/>
        <end position="41"/>
    </location>
</feature>
<dbReference type="SUPFAM" id="SSF81342">
    <property type="entry name" value="Transmembrane di-heme cytochromes"/>
    <property type="match status" value="1"/>
</dbReference>
<evidence type="ECO:0000256" key="5">
    <source>
        <dbReference type="ARBA" id="ARBA00022617"/>
    </source>
</evidence>